<proteinExistence type="predicted"/>
<gene>
    <name evidence="1" type="ORF">ABW22_13025</name>
</gene>
<dbReference type="EMBL" id="LDUG01000036">
    <property type="protein sequence ID" value="KVW94304.1"/>
    <property type="molecule type" value="Genomic_DNA"/>
</dbReference>
<dbReference type="AlphaFoldDB" id="A0A119CUW6"/>
<sequence length="69" mass="7574">MALLSGAELDELTAMFAEHGADEFDDLPVDAQARVLELLDVASHRDQPAPLARMEPGYDVMAETLRLYA</sequence>
<protein>
    <submittedName>
        <fullName evidence="1">Uncharacterized protein</fullName>
    </submittedName>
</protein>
<dbReference type="PATRIC" id="fig|36861.3.peg.2392"/>
<reference evidence="1 2" key="1">
    <citation type="journal article" date="2015" name="Appl. Environ. Microbiol.">
        <title>Aerobic and Anaerobic Thiosulfate Oxidation by a Cold-Adapted, Subglacial Chemoautotroph.</title>
        <authorList>
            <person name="Harrold Z.R."/>
            <person name="Skidmore M.L."/>
            <person name="Hamilton T.L."/>
            <person name="Desch L."/>
            <person name="Amada K."/>
            <person name="van Gelder W."/>
            <person name="Glover K."/>
            <person name="Roden E.E."/>
            <person name="Boyd E.S."/>
        </authorList>
    </citation>
    <scope>NUCLEOTIDE SEQUENCE [LARGE SCALE GENOMIC DNA]</scope>
    <source>
        <strain evidence="1 2">RG</strain>
    </source>
</reference>
<evidence type="ECO:0000313" key="1">
    <source>
        <dbReference type="EMBL" id="KVW94304.1"/>
    </source>
</evidence>
<comment type="caution">
    <text evidence="1">The sequence shown here is derived from an EMBL/GenBank/DDBJ whole genome shotgun (WGS) entry which is preliminary data.</text>
</comment>
<dbReference type="Proteomes" id="UP000064243">
    <property type="component" value="Unassembled WGS sequence"/>
</dbReference>
<name>A0A119CUW6_THIDE</name>
<organism evidence="1 2">
    <name type="scientific">Thiobacillus denitrificans</name>
    <dbReference type="NCBI Taxonomy" id="36861"/>
    <lineage>
        <taxon>Bacteria</taxon>
        <taxon>Pseudomonadati</taxon>
        <taxon>Pseudomonadota</taxon>
        <taxon>Betaproteobacteria</taxon>
        <taxon>Nitrosomonadales</taxon>
        <taxon>Thiobacillaceae</taxon>
        <taxon>Thiobacillus</taxon>
    </lineage>
</organism>
<evidence type="ECO:0000313" key="2">
    <source>
        <dbReference type="Proteomes" id="UP000064243"/>
    </source>
</evidence>
<keyword evidence="2" id="KW-1185">Reference proteome</keyword>
<accession>A0A119CUW6</accession>